<dbReference type="OrthoDB" id="9814580at2"/>
<dbReference type="EMBL" id="QENZ01000003">
    <property type="protein sequence ID" value="PVX51970.1"/>
    <property type="molecule type" value="Genomic_DNA"/>
</dbReference>
<gene>
    <name evidence="2" type="ORF">C7377_0264</name>
</gene>
<dbReference type="Gene3D" id="3.90.870.10">
    <property type="entry name" value="DHBP synthase"/>
    <property type="match status" value="1"/>
</dbReference>
<dbReference type="NCBIfam" id="TIGR00057">
    <property type="entry name" value="L-threonylcarbamoyladenylate synthase"/>
    <property type="match status" value="1"/>
</dbReference>
<dbReference type="RefSeq" id="WP_116495536.1">
    <property type="nucleotide sequence ID" value="NZ_QENZ01000003.1"/>
</dbReference>
<feature type="domain" description="YrdC-like" evidence="1">
    <location>
        <begin position="12"/>
        <end position="199"/>
    </location>
</feature>
<dbReference type="InterPro" id="IPR006070">
    <property type="entry name" value="Sua5-like_dom"/>
</dbReference>
<dbReference type="PANTHER" id="PTHR42828">
    <property type="entry name" value="DHBP SYNTHASE RIBB-LIKE ALPHA/BETA DOMAIN-CONTAINING PROTEIN"/>
    <property type="match status" value="1"/>
</dbReference>
<evidence type="ECO:0000313" key="3">
    <source>
        <dbReference type="Proteomes" id="UP000251835"/>
    </source>
</evidence>
<dbReference type="InterPro" id="IPR052532">
    <property type="entry name" value="SUA5_domain"/>
</dbReference>
<sequence>MFIRLYEKNPDQQVIDQVVKVLKGGGVIVYPTDTIYALGCDMMQPKAIKKMAQLKGIKADKAFFSIIGSSISQLSDYVRLDDEVFKLLKRNLPGAFTFILPTNRAMQKKLGGKRTEIGIRIPNNEIILTIAETLGNPLVTTSIKDEDMVVEYTTDPELIYEKYGNQVEMVINGGYGKNVASTIVNCTEQPFNIERQGMGELK</sequence>
<evidence type="ECO:0000259" key="1">
    <source>
        <dbReference type="PROSITE" id="PS51163"/>
    </source>
</evidence>
<proteinExistence type="predicted"/>
<dbReference type="AlphaFoldDB" id="A0A7L4UQE4"/>
<dbReference type="InterPro" id="IPR017945">
    <property type="entry name" value="DHBP_synth_RibB-like_a/b_dom"/>
</dbReference>
<evidence type="ECO:0000313" key="2">
    <source>
        <dbReference type="EMBL" id="PVX51970.1"/>
    </source>
</evidence>
<protein>
    <submittedName>
        <fullName evidence="2">tRNA threonylcarbamoyl adenosine modification protein (Sua5/YciO/YrdC/YwlC family)</fullName>
    </submittedName>
</protein>
<dbReference type="PROSITE" id="PS51163">
    <property type="entry name" value="YRDC"/>
    <property type="match status" value="1"/>
</dbReference>
<comment type="caution">
    <text evidence="2">The sequence shown here is derived from an EMBL/GenBank/DDBJ whole genome shotgun (WGS) entry which is preliminary data.</text>
</comment>
<reference evidence="2 3" key="1">
    <citation type="submission" date="2018-05" db="EMBL/GenBank/DDBJ databases">
        <title>Genomic Encyclopedia of Type Strains, Phase IV (KMG-IV): sequencing the most valuable type-strain genomes for metagenomic binning, comparative biology and taxonomic classification.</title>
        <authorList>
            <person name="Goeker M."/>
        </authorList>
    </citation>
    <scope>NUCLEOTIDE SEQUENCE [LARGE SCALE GENOMIC DNA]</scope>
    <source>
        <strain evidence="2 3">DSM 28579</strain>
    </source>
</reference>
<dbReference type="PANTHER" id="PTHR42828:SF3">
    <property type="entry name" value="THREONYLCARBAMOYL-AMP SYNTHASE"/>
    <property type="match status" value="1"/>
</dbReference>
<dbReference type="SUPFAM" id="SSF55821">
    <property type="entry name" value="YrdC/RibB"/>
    <property type="match status" value="1"/>
</dbReference>
<dbReference type="Proteomes" id="UP000251835">
    <property type="component" value="Unassembled WGS sequence"/>
</dbReference>
<name>A0A7L4UQE4_BALHA</name>
<dbReference type="Pfam" id="PF01300">
    <property type="entry name" value="Sua5_yciO_yrdC"/>
    <property type="match status" value="1"/>
</dbReference>
<accession>A0A7L4UQE4</accession>
<dbReference type="GO" id="GO:0003725">
    <property type="term" value="F:double-stranded RNA binding"/>
    <property type="evidence" value="ECO:0007669"/>
    <property type="project" value="InterPro"/>
</dbReference>
<organism evidence="2 3">
    <name type="scientific">Balneicella halophila</name>
    <dbReference type="NCBI Taxonomy" id="1537566"/>
    <lineage>
        <taxon>Bacteria</taxon>
        <taxon>Pseudomonadati</taxon>
        <taxon>Bacteroidota</taxon>
        <taxon>Bacteroidia</taxon>
        <taxon>Bacteroidales</taxon>
        <taxon>Balneicellaceae</taxon>
        <taxon>Balneicella</taxon>
    </lineage>
</organism>
<keyword evidence="3" id="KW-1185">Reference proteome</keyword>